<dbReference type="AlphaFoldDB" id="A0A1I5ML29"/>
<evidence type="ECO:0000313" key="1">
    <source>
        <dbReference type="EMBL" id="SFP10302.1"/>
    </source>
</evidence>
<sequence>MAVDILGYKELLKVLVEYQITLTNRLKNEGYDQSFSIILIPLPNWNEKKLRDTVLPLLRNSDRLFYIEENLIALLPNTDWNGAQKVHDTIVTALNLKDMEDRVVEYPTDGENAFTLISNLYAKLDN</sequence>
<accession>A0A1I5ML29</accession>
<dbReference type="Proteomes" id="UP000199227">
    <property type="component" value="Unassembled WGS sequence"/>
</dbReference>
<organism evidence="1 2">
    <name type="scientific">Hydrogenimonas thermophila</name>
    <dbReference type="NCBI Taxonomy" id="223786"/>
    <lineage>
        <taxon>Bacteria</taxon>
        <taxon>Pseudomonadati</taxon>
        <taxon>Campylobacterota</taxon>
        <taxon>Epsilonproteobacteria</taxon>
        <taxon>Campylobacterales</taxon>
        <taxon>Hydrogenimonadaceae</taxon>
        <taxon>Hydrogenimonas</taxon>
    </lineage>
</organism>
<name>A0A1I5ML29_9BACT</name>
<keyword evidence="2" id="KW-1185">Reference proteome</keyword>
<dbReference type="EMBL" id="FOXB01000006">
    <property type="protein sequence ID" value="SFP10302.1"/>
    <property type="molecule type" value="Genomic_DNA"/>
</dbReference>
<dbReference type="RefSeq" id="WP_092911259.1">
    <property type="nucleotide sequence ID" value="NZ_CP136592.1"/>
</dbReference>
<proteinExistence type="predicted"/>
<evidence type="ECO:0000313" key="2">
    <source>
        <dbReference type="Proteomes" id="UP000199227"/>
    </source>
</evidence>
<gene>
    <name evidence="1" type="ORF">SAMN05216234_10653</name>
</gene>
<protein>
    <submittedName>
        <fullName evidence="1">Uncharacterized protein</fullName>
    </submittedName>
</protein>
<reference evidence="1 2" key="1">
    <citation type="submission" date="2016-10" db="EMBL/GenBank/DDBJ databases">
        <authorList>
            <person name="de Groot N.N."/>
        </authorList>
    </citation>
    <scope>NUCLEOTIDE SEQUENCE [LARGE SCALE GENOMIC DNA]</scope>
    <source>
        <strain evidence="1 2">EP1-55-1</strain>
    </source>
</reference>